<evidence type="ECO:0000313" key="1">
    <source>
        <dbReference type="EMBL" id="PNH01992.1"/>
    </source>
</evidence>
<sequence length="267" mass="30658">MASSDIRTYIKKYVAIDGNFVDDFFGQYDLHTNPNGFVVDLAIAAKWLRTTKGNLKKTLIKTYAHGIDYEITKPFSGRGTGKQEHVLLTPDCFKALCMMSRTEKAKDVRNYYIAAEKSLIMYRNNVMQQLTTRVAQLENNQRGHASRPRRQGVIYVVRASSTLTDMYKIGRTVWAHHRLRSHNRALADDLETVYTYETDCVEDVEVCMKRMLRKLQYRRRKEVYQIDIASLKKVISGCNSACINAVYRARSGATKQDGGYYAVVLPR</sequence>
<gene>
    <name evidence="1" type="ORF">TSOC_012073</name>
</gene>
<organism evidence="1 2">
    <name type="scientific">Tetrabaena socialis</name>
    <dbReference type="NCBI Taxonomy" id="47790"/>
    <lineage>
        <taxon>Eukaryota</taxon>
        <taxon>Viridiplantae</taxon>
        <taxon>Chlorophyta</taxon>
        <taxon>core chlorophytes</taxon>
        <taxon>Chlorophyceae</taxon>
        <taxon>CS clade</taxon>
        <taxon>Chlamydomonadales</taxon>
        <taxon>Tetrabaenaceae</taxon>
        <taxon>Tetrabaena</taxon>
    </lineage>
</organism>
<name>A0A2J7ZP04_9CHLO</name>
<evidence type="ECO:0008006" key="3">
    <source>
        <dbReference type="Google" id="ProtNLM"/>
    </source>
</evidence>
<evidence type="ECO:0000313" key="2">
    <source>
        <dbReference type="Proteomes" id="UP000236333"/>
    </source>
</evidence>
<protein>
    <recommendedName>
        <fullName evidence="3">MSV199 domain-containing protein</fullName>
    </recommendedName>
</protein>
<dbReference type="AlphaFoldDB" id="A0A2J7ZP04"/>
<dbReference type="EMBL" id="PGGS01000743">
    <property type="protein sequence ID" value="PNH01992.1"/>
    <property type="molecule type" value="Genomic_DNA"/>
</dbReference>
<proteinExistence type="predicted"/>
<reference evidence="1 2" key="1">
    <citation type="journal article" date="2017" name="Mol. Biol. Evol.">
        <title>The 4-celled Tetrabaena socialis nuclear genome reveals the essential components for genetic control of cell number at the origin of multicellularity in the volvocine lineage.</title>
        <authorList>
            <person name="Featherston J."/>
            <person name="Arakaki Y."/>
            <person name="Hanschen E.R."/>
            <person name="Ferris P.J."/>
            <person name="Michod R.E."/>
            <person name="Olson B.J.S.C."/>
            <person name="Nozaki H."/>
            <person name="Durand P.M."/>
        </authorList>
    </citation>
    <scope>NUCLEOTIDE SEQUENCE [LARGE SCALE GENOMIC DNA]</scope>
    <source>
        <strain evidence="1 2">NIES-571</strain>
    </source>
</reference>
<dbReference type="Pfam" id="PF13455">
    <property type="entry name" value="MUG113"/>
    <property type="match status" value="1"/>
</dbReference>
<dbReference type="OrthoDB" id="2417614at2759"/>
<accession>A0A2J7ZP04</accession>
<comment type="caution">
    <text evidence="1">The sequence shown here is derived from an EMBL/GenBank/DDBJ whole genome shotgun (WGS) entry which is preliminary data.</text>
</comment>
<dbReference type="Proteomes" id="UP000236333">
    <property type="component" value="Unassembled WGS sequence"/>
</dbReference>
<keyword evidence="2" id="KW-1185">Reference proteome</keyword>